<feature type="compositionally biased region" description="Polar residues" evidence="12">
    <location>
        <begin position="90"/>
        <end position="101"/>
    </location>
</feature>
<keyword evidence="11" id="KW-0460">Magnesium</keyword>
<dbReference type="GO" id="GO:0003676">
    <property type="term" value="F:nucleic acid binding"/>
    <property type="evidence" value="ECO:0007669"/>
    <property type="project" value="InterPro"/>
</dbReference>
<gene>
    <name evidence="14" type="ORF">LADA_0H08416G</name>
</gene>
<comment type="function">
    <text evidence="3">Endonuclease that specifically degrades the RNA of RNA-DNA hybrids.</text>
</comment>
<dbReference type="InterPro" id="IPR009027">
    <property type="entry name" value="Ribosomal_bL9/RNase_H1_N"/>
</dbReference>
<comment type="cofactor">
    <cofactor evidence="2">
        <name>Mg(2+)</name>
        <dbReference type="ChEBI" id="CHEBI:18420"/>
    </cofactor>
</comment>
<evidence type="ECO:0000256" key="9">
    <source>
        <dbReference type="ARBA" id="ARBA00022759"/>
    </source>
</evidence>
<evidence type="ECO:0000256" key="4">
    <source>
        <dbReference type="ARBA" id="ARBA00005300"/>
    </source>
</evidence>
<evidence type="ECO:0000256" key="10">
    <source>
        <dbReference type="ARBA" id="ARBA00022801"/>
    </source>
</evidence>
<dbReference type="AlphaFoldDB" id="A0A1G4K2J1"/>
<dbReference type="PROSITE" id="PS50879">
    <property type="entry name" value="RNASE_H_1"/>
    <property type="match status" value="1"/>
</dbReference>
<evidence type="ECO:0000256" key="7">
    <source>
        <dbReference type="ARBA" id="ARBA00022722"/>
    </source>
</evidence>
<evidence type="ECO:0000256" key="1">
    <source>
        <dbReference type="ARBA" id="ARBA00000077"/>
    </source>
</evidence>
<keyword evidence="9" id="KW-0255">Endonuclease</keyword>
<protein>
    <recommendedName>
        <fullName evidence="6">Ribonuclease H</fullName>
        <ecNumber evidence="5">3.1.26.4</ecNumber>
    </recommendedName>
</protein>
<evidence type="ECO:0000256" key="6">
    <source>
        <dbReference type="ARBA" id="ARBA00017721"/>
    </source>
</evidence>
<proteinExistence type="inferred from homology"/>
<comment type="catalytic activity">
    <reaction evidence="1">
        <text>Endonucleolytic cleavage to 5'-phosphomonoester.</text>
        <dbReference type="EC" id="3.1.26.4"/>
    </reaction>
</comment>
<dbReference type="SUPFAM" id="SSF55658">
    <property type="entry name" value="L9 N-domain-like"/>
    <property type="match status" value="2"/>
</dbReference>
<dbReference type="Gene3D" id="3.40.970.10">
    <property type="entry name" value="Ribonuclease H1, N-terminal domain"/>
    <property type="match status" value="2"/>
</dbReference>
<name>A0A1G4K2J1_9SACH</name>
<feature type="compositionally biased region" description="Basic residues" evidence="12">
    <location>
        <begin position="105"/>
        <end position="114"/>
    </location>
</feature>
<keyword evidence="15" id="KW-1185">Reference proteome</keyword>
<dbReference type="InterPro" id="IPR050092">
    <property type="entry name" value="RNase_H"/>
</dbReference>
<organism evidence="14 15">
    <name type="scientific">Lachancea dasiensis</name>
    <dbReference type="NCBI Taxonomy" id="1072105"/>
    <lineage>
        <taxon>Eukaryota</taxon>
        <taxon>Fungi</taxon>
        <taxon>Dikarya</taxon>
        <taxon>Ascomycota</taxon>
        <taxon>Saccharomycotina</taxon>
        <taxon>Saccharomycetes</taxon>
        <taxon>Saccharomycetales</taxon>
        <taxon>Saccharomycetaceae</taxon>
        <taxon>Lachancea</taxon>
    </lineage>
</organism>
<dbReference type="Gene3D" id="3.30.420.10">
    <property type="entry name" value="Ribonuclease H-like superfamily/Ribonuclease H"/>
    <property type="match status" value="1"/>
</dbReference>
<feature type="compositionally biased region" description="Low complexity" evidence="12">
    <location>
        <begin position="48"/>
        <end position="60"/>
    </location>
</feature>
<dbReference type="Pfam" id="PF01693">
    <property type="entry name" value="Cauli_VI"/>
    <property type="match status" value="2"/>
</dbReference>
<dbReference type="PANTHER" id="PTHR10642">
    <property type="entry name" value="RIBONUCLEASE H1"/>
    <property type="match status" value="1"/>
</dbReference>
<dbReference type="Pfam" id="PF00075">
    <property type="entry name" value="RNase_H"/>
    <property type="match status" value="1"/>
</dbReference>
<dbReference type="FunFam" id="3.40.970.10:FF:000002">
    <property type="entry name" value="Ribonuclease H"/>
    <property type="match status" value="1"/>
</dbReference>
<reference evidence="14 15" key="1">
    <citation type="submission" date="2016-03" db="EMBL/GenBank/DDBJ databases">
        <authorList>
            <person name="Devillers H."/>
        </authorList>
    </citation>
    <scope>NUCLEOTIDE SEQUENCE [LARGE SCALE GENOMIC DNA]</scope>
    <source>
        <strain evidence="14">CBS 10888</strain>
    </source>
</reference>
<evidence type="ECO:0000259" key="13">
    <source>
        <dbReference type="PROSITE" id="PS50879"/>
    </source>
</evidence>
<keyword evidence="10" id="KW-0378">Hydrolase</keyword>
<evidence type="ECO:0000256" key="3">
    <source>
        <dbReference type="ARBA" id="ARBA00004065"/>
    </source>
</evidence>
<evidence type="ECO:0000256" key="2">
    <source>
        <dbReference type="ARBA" id="ARBA00001946"/>
    </source>
</evidence>
<dbReference type="GO" id="GO:0000287">
    <property type="term" value="F:magnesium ion binding"/>
    <property type="evidence" value="ECO:0007669"/>
    <property type="project" value="InterPro"/>
</dbReference>
<dbReference type="InterPro" id="IPR002156">
    <property type="entry name" value="RNaseH_domain"/>
</dbReference>
<feature type="region of interest" description="Disordered" evidence="12">
    <location>
        <begin position="362"/>
        <end position="381"/>
    </location>
</feature>
<keyword evidence="7" id="KW-0540">Nuclease</keyword>
<dbReference type="PANTHER" id="PTHR10642:SF26">
    <property type="entry name" value="RIBONUCLEASE H1"/>
    <property type="match status" value="1"/>
</dbReference>
<comment type="similarity">
    <text evidence="4">Belongs to the RNase H family.</text>
</comment>
<dbReference type="EC" id="3.1.26.4" evidence="5"/>
<dbReference type="InterPro" id="IPR037056">
    <property type="entry name" value="RNase_H1_N_sf"/>
</dbReference>
<dbReference type="GO" id="GO:0043137">
    <property type="term" value="P:DNA replication, removal of RNA primer"/>
    <property type="evidence" value="ECO:0007669"/>
    <property type="project" value="TreeGrafter"/>
</dbReference>
<dbReference type="InterPro" id="IPR036397">
    <property type="entry name" value="RNaseH_sf"/>
</dbReference>
<dbReference type="CDD" id="cd09280">
    <property type="entry name" value="RNase_HI_eukaryote_like"/>
    <property type="match status" value="1"/>
</dbReference>
<evidence type="ECO:0000256" key="12">
    <source>
        <dbReference type="SAM" id="MobiDB-lite"/>
    </source>
</evidence>
<keyword evidence="8" id="KW-0479">Metal-binding</keyword>
<dbReference type="GO" id="GO:0004523">
    <property type="term" value="F:RNA-DNA hybrid ribonuclease activity"/>
    <property type="evidence" value="ECO:0007669"/>
    <property type="project" value="UniProtKB-EC"/>
</dbReference>
<feature type="region of interest" description="Disordered" evidence="12">
    <location>
        <begin position="46"/>
        <end position="131"/>
    </location>
</feature>
<sequence>MARKSYYAVQNGRSNGVFTNWGDCKDQVNGYPGAVYKKFDTMEQARAYSSGGQSNSGYGSRNTDYGERFRSSQSGSRGDRNYEHHVHKISTPSARNQLGTDSSYGHHKSYKSSRKSSSGYPNYSRTFKAKPVQDKLPPEKYYAVRSSNADIENKIFDNWADCQRYVSGKGGLSFKKLSSESDAVDFINGSSFRDYEHIDIPRAEFNSRYKKTSTSKSSPKKCNVYCDGSALSNGQNNSRAGYGVYFEDQSEDSISEPLKNGASTNNRAEIQAVSSALDKIWTNLADENKNVRYQIKTDSEYVSKLLNDRYMGYDDEKLKSMPNGDLIRPLINKFAKVKQYYAINDSTFGESPFKIDWVKGHSGEPGNEIADQLARDGAAKR</sequence>
<dbReference type="STRING" id="1266660.A0A1G4K2J1"/>
<accession>A0A1G4K2J1</accession>
<dbReference type="InterPro" id="IPR017067">
    <property type="entry name" value="RNase_H1_euk"/>
</dbReference>
<dbReference type="Proteomes" id="UP000190274">
    <property type="component" value="Chromosome H"/>
</dbReference>
<evidence type="ECO:0000313" key="14">
    <source>
        <dbReference type="EMBL" id="SCU97807.1"/>
    </source>
</evidence>
<evidence type="ECO:0000256" key="8">
    <source>
        <dbReference type="ARBA" id="ARBA00022723"/>
    </source>
</evidence>
<dbReference type="OrthoDB" id="407198at2759"/>
<dbReference type="InterPro" id="IPR011320">
    <property type="entry name" value="RNase_H1_N"/>
</dbReference>
<evidence type="ECO:0000313" key="15">
    <source>
        <dbReference type="Proteomes" id="UP000190274"/>
    </source>
</evidence>
<dbReference type="InterPro" id="IPR012337">
    <property type="entry name" value="RNaseH-like_sf"/>
</dbReference>
<evidence type="ECO:0000256" key="11">
    <source>
        <dbReference type="ARBA" id="ARBA00022842"/>
    </source>
</evidence>
<dbReference type="EMBL" id="LT598461">
    <property type="protein sequence ID" value="SCU97807.1"/>
    <property type="molecule type" value="Genomic_DNA"/>
</dbReference>
<dbReference type="SUPFAM" id="SSF53098">
    <property type="entry name" value="Ribonuclease H-like"/>
    <property type="match status" value="1"/>
</dbReference>
<feature type="domain" description="RNase H type-1" evidence="13">
    <location>
        <begin position="218"/>
        <end position="379"/>
    </location>
</feature>
<dbReference type="PIRSF" id="PIRSF036852">
    <property type="entry name" value="Ribonuclease_H1_euk"/>
    <property type="match status" value="1"/>
</dbReference>
<evidence type="ECO:0000256" key="5">
    <source>
        <dbReference type="ARBA" id="ARBA00012180"/>
    </source>
</evidence>